<dbReference type="AlphaFoldDB" id="A0A0C1K6V9"/>
<evidence type="ECO:0000313" key="7">
    <source>
        <dbReference type="EMBL" id="KIC78805.1"/>
    </source>
</evidence>
<keyword evidence="6" id="KW-0472">Membrane</keyword>
<dbReference type="Gene3D" id="3.40.720.10">
    <property type="entry name" value="Alkaline Phosphatase, subunit A"/>
    <property type="match status" value="1"/>
</dbReference>
<dbReference type="InterPro" id="IPR017850">
    <property type="entry name" value="Alkaline_phosphatase_core_sf"/>
</dbReference>
<dbReference type="OrthoDB" id="243547at2"/>
<evidence type="ECO:0000256" key="2">
    <source>
        <dbReference type="ARBA" id="ARBA00004936"/>
    </source>
</evidence>
<proteinExistence type="predicted"/>
<evidence type="ECO:0000256" key="3">
    <source>
        <dbReference type="ARBA" id="ARBA00022475"/>
    </source>
</evidence>
<dbReference type="GO" id="GO:0005886">
    <property type="term" value="C:plasma membrane"/>
    <property type="evidence" value="ECO:0007669"/>
    <property type="project" value="UniProtKB-SubCell"/>
</dbReference>
<dbReference type="RefSeq" id="WP_039677212.1">
    <property type="nucleotide sequence ID" value="NZ_JWIY01000001.1"/>
</dbReference>
<organism evidence="7 8">
    <name type="scientific">Streptococcus constellatus</name>
    <dbReference type="NCBI Taxonomy" id="76860"/>
    <lineage>
        <taxon>Bacteria</taxon>
        <taxon>Bacillati</taxon>
        <taxon>Bacillota</taxon>
        <taxon>Bacilli</taxon>
        <taxon>Lactobacillales</taxon>
        <taxon>Streptococcaceae</taxon>
        <taxon>Streptococcus</taxon>
        <taxon>Streptococcus anginosus group</taxon>
    </lineage>
</organism>
<dbReference type="CDD" id="cd16015">
    <property type="entry name" value="LTA_synthase"/>
    <property type="match status" value="1"/>
</dbReference>
<protein>
    <submittedName>
        <fullName evidence="7">Phosphoglycerol transferase</fullName>
    </submittedName>
</protein>
<dbReference type="PANTHER" id="PTHR47371:SF3">
    <property type="entry name" value="PHOSPHOGLYCEROL TRANSFERASE I"/>
    <property type="match status" value="1"/>
</dbReference>
<comment type="subcellular location">
    <subcellularLocation>
        <location evidence="1">Cell membrane</location>
        <topology evidence="1">Multi-pass membrane protein</topology>
    </subcellularLocation>
</comment>
<dbReference type="EMBL" id="JWIY01000001">
    <property type="protein sequence ID" value="KIC78805.1"/>
    <property type="molecule type" value="Genomic_DNA"/>
</dbReference>
<dbReference type="GO" id="GO:0016740">
    <property type="term" value="F:transferase activity"/>
    <property type="evidence" value="ECO:0007669"/>
    <property type="project" value="UniProtKB-KW"/>
</dbReference>
<comment type="caution">
    <text evidence="7">The sequence shown here is derived from an EMBL/GenBank/DDBJ whole genome shotgun (WGS) entry which is preliminary data.</text>
</comment>
<evidence type="ECO:0000313" key="8">
    <source>
        <dbReference type="Proteomes" id="UP000031339"/>
    </source>
</evidence>
<dbReference type="InterPro" id="IPR050448">
    <property type="entry name" value="OpgB/LTA_synthase_biosynth"/>
</dbReference>
<accession>A0A0C1K6V9</accession>
<dbReference type="Pfam" id="PF00884">
    <property type="entry name" value="Sulfatase"/>
    <property type="match status" value="1"/>
</dbReference>
<keyword evidence="7" id="KW-0808">Transferase</keyword>
<dbReference type="InterPro" id="IPR000917">
    <property type="entry name" value="Sulfatase_N"/>
</dbReference>
<evidence type="ECO:0000256" key="1">
    <source>
        <dbReference type="ARBA" id="ARBA00004651"/>
    </source>
</evidence>
<dbReference type="PANTHER" id="PTHR47371">
    <property type="entry name" value="LIPOTEICHOIC ACID SYNTHASE"/>
    <property type="match status" value="1"/>
</dbReference>
<dbReference type="SUPFAM" id="SSF53649">
    <property type="entry name" value="Alkaline phosphatase-like"/>
    <property type="match status" value="1"/>
</dbReference>
<name>A0A0C1K6V9_STRCV</name>
<evidence type="ECO:0000256" key="5">
    <source>
        <dbReference type="ARBA" id="ARBA00022989"/>
    </source>
</evidence>
<reference evidence="7 8" key="1">
    <citation type="submission" date="2014-12" db="EMBL/GenBank/DDBJ databases">
        <title>Partial genome sequence of Streptococcus constellatus KCOM 1650 (= ChDC B144).</title>
        <authorList>
            <person name="Kook J.-K."/>
            <person name="Park S.-N."/>
            <person name="Lim Y.K."/>
            <person name="Jo E."/>
        </authorList>
    </citation>
    <scope>NUCLEOTIDE SEQUENCE [LARGE SCALE GENOMIC DNA]</scope>
    <source>
        <strain evidence="7 8">KCOM 1650</strain>
    </source>
</reference>
<evidence type="ECO:0000256" key="6">
    <source>
        <dbReference type="ARBA" id="ARBA00023136"/>
    </source>
</evidence>
<gene>
    <name evidence="7" type="ORF">RN79_04355</name>
</gene>
<sequence length="821" mass="94415">MKFLRKNFEQISFILISFLMLDVTIVNISMALSSHTNIMTYPFLGVEILLSSLLLFGISFLISNLLYKKLISWAIIIYFLYTSFSYLLQVTRNVNDPSFKVEKIFQNHFLQLYFLPVLFVITVMVVLYKLVFKLKRWTTFEGLHIDESNSNRIEDLLLAQFLLSLVFSDNKFLNVITKTGFLSKFYEEKLQINELFVFSLTSLIFLIFAIGSVLSFLAVKGMRDLYKNKNSVSVTVLFSAVFAMIFNYTIQNSIRGDISVLDLRLFAGASLFQIIIFFITFVWLYVIFNRFLLPTMLILTVGVGSSIASSLKFQYRQEPILPSDLVWLRNPKILLDFLNGHYIIYVILALLLLGFLYWIFRKKILPNKMILSTKYRMILLVLPIIFYLGLFQVFSSKKDGKITENIPVVSILNNYHDLTWFGNTVNSQIRSLAFVWFAQLSDTTMTRPKQYSKKTIKNLEEKYKHIAVNYNQSRIEKIENQTVIYLLSESFSDPARVEGVTMSENPIPNIQEIKNQTTSGLMKSDGYGGGTANMEFQTLTGLPFYNLSPSISVIYTEVVPGMNKFPSISDFYNRKNRTVIHLASPSNYSRNIIYNDLGFNKFIHYGTKGLKGENIGGNYSDKTTYDQVLKNLKENQSQFFSVMTMQNHMPWTEPNPVTISANYAGFSDADNQTLSNYVRMLHHTDIATKDFLAQLSKINKKITVVFYGDHLPGLYPQSAFKNNPDSQYLTDYFVWSNYDTPKLNYPVVNSSDFTALLLEQTNSKVSPYYALLTEVLHKASVDKKDLDVEGQQIATDLKLIQYDMVAGKGYLSKNFFKVHSE</sequence>
<evidence type="ECO:0000256" key="4">
    <source>
        <dbReference type="ARBA" id="ARBA00022692"/>
    </source>
</evidence>
<keyword evidence="3" id="KW-1003">Cell membrane</keyword>
<keyword evidence="4" id="KW-0812">Transmembrane</keyword>
<comment type="pathway">
    <text evidence="2">Cell wall biogenesis; lipoteichoic acid biosynthesis.</text>
</comment>
<keyword evidence="5" id="KW-1133">Transmembrane helix</keyword>
<dbReference type="Proteomes" id="UP000031339">
    <property type="component" value="Unassembled WGS sequence"/>
</dbReference>